<dbReference type="InterPro" id="IPR046708">
    <property type="entry name" value="DUF6781"/>
</dbReference>
<dbReference type="RefSeq" id="WP_324778634.1">
    <property type="nucleotide sequence ID" value="NZ_CP141769.1"/>
</dbReference>
<dbReference type="Pfam" id="PF20572">
    <property type="entry name" value="DUF6781"/>
    <property type="match status" value="1"/>
</dbReference>
<dbReference type="Gene3D" id="1.20.120.20">
    <property type="entry name" value="Apolipoprotein"/>
    <property type="match status" value="1"/>
</dbReference>
<name>A0ABZ1CGJ0_9PROT</name>
<reference evidence="2 3" key="1">
    <citation type="submission" date="2023-12" db="EMBL/GenBank/DDBJ databases">
        <title>Thiobacillus sedimentum sp. nov., a chemolithoautotrophic sulfur-oxidizing bacterium isolated from freshwater sediment.</title>
        <authorList>
            <person name="Luo J."/>
            <person name="Dai C."/>
        </authorList>
    </citation>
    <scope>NUCLEOTIDE SEQUENCE [LARGE SCALE GENOMIC DNA]</scope>
    <source>
        <strain evidence="2 3">SCUT-2</strain>
    </source>
</reference>
<sequence>MSDAHPPVSESSIPENAQLAQLREEAAAAATAPDLHERVRDLTARALHERRVALNDIRALVEAIASGVGDGLSARGGEIKEGLRQAVSGLDEAVGSAAQAASYTLKEAVEQGRAFKDNELKASLEQLRDLETQIVDTLRQTASQSGGKLKEELGHLSDHLKHSGTRTGEQVREALQRLASGVKASGAAGRAGLGESAGAATERLSQVASGILDALSDALKRQSERLRH</sequence>
<proteinExistence type="predicted"/>
<keyword evidence="3" id="KW-1185">Reference proteome</keyword>
<dbReference type="SUPFAM" id="SSF58113">
    <property type="entry name" value="Apolipoprotein A-I"/>
    <property type="match status" value="1"/>
</dbReference>
<evidence type="ECO:0000313" key="2">
    <source>
        <dbReference type="EMBL" id="WRS38021.1"/>
    </source>
</evidence>
<dbReference type="EMBL" id="CP141769">
    <property type="protein sequence ID" value="WRS38021.1"/>
    <property type="molecule type" value="Genomic_DNA"/>
</dbReference>
<accession>A0ABZ1CGJ0</accession>
<gene>
    <name evidence="2" type="ORF">VA613_08310</name>
</gene>
<organism evidence="2 3">
    <name type="scientific">Thiobacillus sedimenti</name>
    <dbReference type="NCBI Taxonomy" id="3110231"/>
    <lineage>
        <taxon>Bacteria</taxon>
        <taxon>Pseudomonadati</taxon>
        <taxon>Pseudomonadota</taxon>
        <taxon>Betaproteobacteria</taxon>
        <taxon>Nitrosomonadales</taxon>
        <taxon>Thiobacillaceae</taxon>
        <taxon>Thiobacillus</taxon>
    </lineage>
</organism>
<feature type="coiled-coil region" evidence="1">
    <location>
        <begin position="113"/>
        <end position="140"/>
    </location>
</feature>
<evidence type="ECO:0000313" key="3">
    <source>
        <dbReference type="Proteomes" id="UP001334732"/>
    </source>
</evidence>
<keyword evidence="1" id="KW-0175">Coiled coil</keyword>
<evidence type="ECO:0000256" key="1">
    <source>
        <dbReference type="SAM" id="Coils"/>
    </source>
</evidence>
<dbReference type="Proteomes" id="UP001334732">
    <property type="component" value="Chromosome"/>
</dbReference>
<protein>
    <submittedName>
        <fullName evidence="2">DUF6781 family protein</fullName>
    </submittedName>
</protein>